<dbReference type="RefSeq" id="WP_097069584.1">
    <property type="nucleotide sequence ID" value="NZ_OBMT01000004.1"/>
</dbReference>
<dbReference type="Proteomes" id="UP000219111">
    <property type="component" value="Unassembled WGS sequence"/>
</dbReference>
<dbReference type="InterPro" id="IPR036513">
    <property type="entry name" value="STAS_dom_sf"/>
</dbReference>
<evidence type="ECO:0000313" key="2">
    <source>
        <dbReference type="EMBL" id="SOC04729.1"/>
    </source>
</evidence>
<accession>A0A285SB57</accession>
<protein>
    <submittedName>
        <fullName evidence="2">STAS domain-containing protein</fullName>
    </submittedName>
</protein>
<proteinExistence type="predicted"/>
<dbReference type="Gene3D" id="3.30.750.24">
    <property type="entry name" value="STAS domain"/>
    <property type="match status" value="1"/>
</dbReference>
<organism evidence="2 3">
    <name type="scientific">Rhodobacter maris</name>
    <dbReference type="NCBI Taxonomy" id="446682"/>
    <lineage>
        <taxon>Bacteria</taxon>
        <taxon>Pseudomonadati</taxon>
        <taxon>Pseudomonadota</taxon>
        <taxon>Alphaproteobacteria</taxon>
        <taxon>Rhodobacterales</taxon>
        <taxon>Rhodobacter group</taxon>
        <taxon>Rhodobacter</taxon>
    </lineage>
</organism>
<dbReference type="OrthoDB" id="7874107at2"/>
<evidence type="ECO:0000313" key="3">
    <source>
        <dbReference type="Proteomes" id="UP000219111"/>
    </source>
</evidence>
<evidence type="ECO:0000259" key="1">
    <source>
        <dbReference type="Pfam" id="PF13466"/>
    </source>
</evidence>
<keyword evidence="3" id="KW-1185">Reference proteome</keyword>
<sequence>MSNETRVSSALDTIMLAEEVGLRDASELYASLLRAFECGGPVVVDASHAVSMHVSALQVLAAASRHAAEQGKGFTLIAPESCACVNAFSRAGMTLPAAVQAA</sequence>
<dbReference type="EMBL" id="OBMT01000004">
    <property type="protein sequence ID" value="SOC04729.1"/>
    <property type="molecule type" value="Genomic_DNA"/>
</dbReference>
<reference evidence="3" key="1">
    <citation type="submission" date="2017-08" db="EMBL/GenBank/DDBJ databases">
        <authorList>
            <person name="Varghese N."/>
            <person name="Submissions S."/>
        </authorList>
    </citation>
    <scope>NUCLEOTIDE SEQUENCE [LARGE SCALE GENOMIC DNA]</scope>
    <source>
        <strain evidence="3">JA276</strain>
    </source>
</reference>
<dbReference type="InterPro" id="IPR058548">
    <property type="entry name" value="MlaB-like_STAS"/>
</dbReference>
<dbReference type="SUPFAM" id="SSF52091">
    <property type="entry name" value="SpoIIaa-like"/>
    <property type="match status" value="1"/>
</dbReference>
<dbReference type="AlphaFoldDB" id="A0A285SB57"/>
<gene>
    <name evidence="2" type="ORF">SAMN05877831_1043</name>
</gene>
<feature type="domain" description="MlaB-like STAS" evidence="1">
    <location>
        <begin position="16"/>
        <end position="82"/>
    </location>
</feature>
<name>A0A285SB57_9RHOB</name>
<dbReference type="Pfam" id="PF13466">
    <property type="entry name" value="STAS_2"/>
    <property type="match status" value="1"/>
</dbReference>